<dbReference type="InterPro" id="IPR005149">
    <property type="entry name" value="Tscrpt_reg_PadR_N"/>
</dbReference>
<reference evidence="3" key="2">
    <citation type="journal article" date="2021" name="J Anim Sci Technol">
        <title>Complete genome sequence of Paenibacillus konkukensis sp. nov. SK3146 as a potential probiotic strain.</title>
        <authorList>
            <person name="Jung H.I."/>
            <person name="Park S."/>
            <person name="Niu K.M."/>
            <person name="Lee S.W."/>
            <person name="Kothari D."/>
            <person name="Yi K.J."/>
            <person name="Kim S.K."/>
        </authorList>
    </citation>
    <scope>NUCLEOTIDE SEQUENCE</scope>
    <source>
        <strain evidence="3">SK3146</strain>
    </source>
</reference>
<dbReference type="InterPro" id="IPR018309">
    <property type="entry name" value="Tscrpt_reg_PadR_C"/>
</dbReference>
<organism evidence="3 4">
    <name type="scientific">Paenibacillus konkukensis</name>
    <dbReference type="NCBI Taxonomy" id="2020716"/>
    <lineage>
        <taxon>Bacteria</taxon>
        <taxon>Bacillati</taxon>
        <taxon>Bacillota</taxon>
        <taxon>Bacilli</taxon>
        <taxon>Bacillales</taxon>
        <taxon>Paenibacillaceae</taxon>
        <taxon>Paenibacillus</taxon>
    </lineage>
</organism>
<dbReference type="SUPFAM" id="SSF46785">
    <property type="entry name" value="Winged helix' DNA-binding domain"/>
    <property type="match status" value="1"/>
</dbReference>
<evidence type="ECO:0000313" key="4">
    <source>
        <dbReference type="Proteomes" id="UP001057134"/>
    </source>
</evidence>
<proteinExistence type="predicted"/>
<dbReference type="Pfam" id="PF10400">
    <property type="entry name" value="Vir_act_alpha_C"/>
    <property type="match status" value="1"/>
</dbReference>
<sequence>MNTLSYGLLALLAQESCTGYELMLKIQPVWQAKHSQIYPILAKMERSGLVQFVSVAQKEKPDKKVYSITEKGTSALQAWLPDLSAEPVKRDEMLLKMYCLWLADAATTERLFRERLKLYAKRMEKFRASLAELEGAEQGSGKPLGVRTPSFGKYVLLKRAIDHARMEIDWCEWVLGMLKSGIDSSGA</sequence>
<dbReference type="InterPro" id="IPR036388">
    <property type="entry name" value="WH-like_DNA-bd_sf"/>
</dbReference>
<dbReference type="EMBL" id="CP027059">
    <property type="protein sequence ID" value="UQZ85162.1"/>
    <property type="molecule type" value="Genomic_DNA"/>
</dbReference>
<dbReference type="RefSeq" id="WP_249860829.1">
    <property type="nucleotide sequence ID" value="NZ_CP027059.1"/>
</dbReference>
<reference evidence="3" key="1">
    <citation type="submission" date="2018-02" db="EMBL/GenBank/DDBJ databases">
        <authorList>
            <person name="Kim S.-K."/>
            <person name="Jung H.-I."/>
            <person name="Lee S.-W."/>
        </authorList>
    </citation>
    <scope>NUCLEOTIDE SEQUENCE</scope>
    <source>
        <strain evidence="3">SK3146</strain>
    </source>
</reference>
<dbReference type="InterPro" id="IPR036390">
    <property type="entry name" value="WH_DNA-bd_sf"/>
</dbReference>
<dbReference type="PANTHER" id="PTHR43252:SF4">
    <property type="entry name" value="TRANSCRIPTIONAL REGULATORY PROTEIN"/>
    <property type="match status" value="1"/>
</dbReference>
<feature type="domain" description="Transcription regulator PadR N-terminal" evidence="1">
    <location>
        <begin position="8"/>
        <end position="77"/>
    </location>
</feature>
<feature type="domain" description="Transcription regulator PadR C-terminal" evidence="2">
    <location>
        <begin position="90"/>
        <end position="178"/>
    </location>
</feature>
<dbReference type="Proteomes" id="UP001057134">
    <property type="component" value="Chromosome"/>
</dbReference>
<evidence type="ECO:0000313" key="3">
    <source>
        <dbReference type="EMBL" id="UQZ85162.1"/>
    </source>
</evidence>
<evidence type="ECO:0000259" key="2">
    <source>
        <dbReference type="Pfam" id="PF10400"/>
    </source>
</evidence>
<dbReference type="Gene3D" id="1.10.10.10">
    <property type="entry name" value="Winged helix-like DNA-binding domain superfamily/Winged helix DNA-binding domain"/>
    <property type="match status" value="1"/>
</dbReference>
<keyword evidence="4" id="KW-1185">Reference proteome</keyword>
<name>A0ABY4RUR9_9BACL</name>
<protein>
    <submittedName>
        <fullName evidence="3">Transcriptional regulator PadR-like family protein</fullName>
    </submittedName>
</protein>
<dbReference type="Pfam" id="PF03551">
    <property type="entry name" value="PadR"/>
    <property type="match status" value="1"/>
</dbReference>
<evidence type="ECO:0000259" key="1">
    <source>
        <dbReference type="Pfam" id="PF03551"/>
    </source>
</evidence>
<accession>A0ABY4RUR9</accession>
<dbReference type="Gene3D" id="6.10.140.190">
    <property type="match status" value="1"/>
</dbReference>
<gene>
    <name evidence="3" type="ORF">SK3146_04445</name>
</gene>
<dbReference type="PANTHER" id="PTHR43252">
    <property type="entry name" value="TRANSCRIPTIONAL REGULATOR YQJI"/>
    <property type="match status" value="1"/>
</dbReference>